<gene>
    <name evidence="1" type="ORF">MRATA1EN22A_LOCUS8806</name>
</gene>
<dbReference type="Proteomes" id="UP001162501">
    <property type="component" value="Chromosome 2"/>
</dbReference>
<evidence type="ECO:0000313" key="1">
    <source>
        <dbReference type="EMBL" id="CAM9882777.1"/>
    </source>
</evidence>
<reference evidence="1" key="1">
    <citation type="submission" date="2023-05" db="EMBL/GenBank/DDBJ databases">
        <authorList>
            <consortium name="ELIXIR-Norway"/>
        </authorList>
    </citation>
    <scope>NUCLEOTIDE SEQUENCE</scope>
</reference>
<protein>
    <submittedName>
        <fullName evidence="1">Uncharacterized protein</fullName>
    </submittedName>
</protein>
<feature type="non-terminal residue" evidence="1">
    <location>
        <position position="1"/>
    </location>
</feature>
<proteinExistence type="predicted"/>
<sequence length="67" mass="7318">MTTSPTHPFWPLGLRLDSSVPDDCPPPRPRQILPGPSVSGVSVVTAWLFLCHADLSETKPSYLNFGK</sequence>
<name>A0AC59YPL6_RANTA</name>
<dbReference type="EMBL" id="OX596086">
    <property type="protein sequence ID" value="CAM9882777.1"/>
    <property type="molecule type" value="Genomic_DNA"/>
</dbReference>
<reference evidence="1" key="2">
    <citation type="submission" date="2025-03" db="EMBL/GenBank/DDBJ databases">
        <authorList>
            <consortium name="ELIXIR-Norway"/>
            <consortium name="Elixir Norway"/>
        </authorList>
    </citation>
    <scope>NUCLEOTIDE SEQUENCE</scope>
</reference>
<evidence type="ECO:0000313" key="2">
    <source>
        <dbReference type="Proteomes" id="UP001162501"/>
    </source>
</evidence>
<feature type="non-terminal residue" evidence="1">
    <location>
        <position position="67"/>
    </location>
</feature>
<accession>A0AC59YPL6</accession>
<organism evidence="1 2">
    <name type="scientific">Rangifer tarandus platyrhynchus</name>
    <name type="common">Svalbard reindeer</name>
    <dbReference type="NCBI Taxonomy" id="3082113"/>
    <lineage>
        <taxon>Eukaryota</taxon>
        <taxon>Metazoa</taxon>
        <taxon>Chordata</taxon>
        <taxon>Craniata</taxon>
        <taxon>Vertebrata</taxon>
        <taxon>Euteleostomi</taxon>
        <taxon>Mammalia</taxon>
        <taxon>Eutheria</taxon>
        <taxon>Laurasiatheria</taxon>
        <taxon>Artiodactyla</taxon>
        <taxon>Ruminantia</taxon>
        <taxon>Pecora</taxon>
        <taxon>Cervidae</taxon>
        <taxon>Odocoileinae</taxon>
        <taxon>Rangifer</taxon>
    </lineage>
</organism>